<keyword evidence="4" id="KW-1185">Reference proteome</keyword>
<dbReference type="Proteomes" id="UP000029409">
    <property type="component" value="Chromosome"/>
</dbReference>
<dbReference type="SUPFAM" id="SSF53474">
    <property type="entry name" value="alpha/beta-Hydrolases"/>
    <property type="match status" value="1"/>
</dbReference>
<accession>A0A089HKE1</accession>
<organism evidence="3 4">
    <name type="scientific">Paenibacillus durus</name>
    <name type="common">Paenibacillus azotofixans</name>
    <dbReference type="NCBI Taxonomy" id="44251"/>
    <lineage>
        <taxon>Bacteria</taxon>
        <taxon>Bacillati</taxon>
        <taxon>Bacillota</taxon>
        <taxon>Bacilli</taxon>
        <taxon>Bacillales</taxon>
        <taxon>Paenibacillaceae</taxon>
        <taxon>Paenibacillus</taxon>
    </lineage>
</organism>
<evidence type="ECO:0000256" key="1">
    <source>
        <dbReference type="ARBA" id="ARBA00022801"/>
    </source>
</evidence>
<dbReference type="InterPro" id="IPR000073">
    <property type="entry name" value="AB_hydrolase_1"/>
</dbReference>
<dbReference type="InterPro" id="IPR050266">
    <property type="entry name" value="AB_hydrolase_sf"/>
</dbReference>
<dbReference type="RefSeq" id="WP_042204776.1">
    <property type="nucleotide sequence ID" value="NZ_CP009288.1"/>
</dbReference>
<name>A0A089HKE1_PAEDU</name>
<evidence type="ECO:0000313" key="3">
    <source>
        <dbReference type="EMBL" id="AIQ10848.1"/>
    </source>
</evidence>
<feature type="domain" description="AB hydrolase-1" evidence="2">
    <location>
        <begin position="23"/>
        <end position="254"/>
    </location>
</feature>
<keyword evidence="1 3" id="KW-0378">Hydrolase</keyword>
<dbReference type="STRING" id="44251.PDUR_01550"/>
<dbReference type="GO" id="GO:0016020">
    <property type="term" value="C:membrane"/>
    <property type="evidence" value="ECO:0007669"/>
    <property type="project" value="TreeGrafter"/>
</dbReference>
<sequence length="269" mass="30257">MHYYIETEPGVKLFVEDIGSGIPVVLVHGWPLNHEMYEYQVTHLPKYGYRCISIDLRGFGQSDRPWEGYTYDRMADDIRAVLDTLRLTGVRLAGFSMGGAIALHYAARHQGFRLSQLLLLAAAAPKLAQGEGYPYGMPVSAFNQLIAGTYADRPQTVASFGERFFAKPVSPAFRDWFQSMNLTASNHGTAEGARMLRDEDLRADLPRVQVPTTIFHGLLDQICPYELARLMHQGIRGSQLLTFEQSGHAVFYDELELFNQRLLQVLGGR</sequence>
<evidence type="ECO:0000259" key="2">
    <source>
        <dbReference type="Pfam" id="PF00561"/>
    </source>
</evidence>
<dbReference type="eggNOG" id="COG2267">
    <property type="taxonomic scope" value="Bacteria"/>
</dbReference>
<reference evidence="3 4" key="1">
    <citation type="submission" date="2014-08" db="EMBL/GenBank/DDBJ databases">
        <title>Comparative genomics of the Paenibacillus odorifer group.</title>
        <authorList>
            <person name="den Bakker H.C."/>
            <person name="Tsai Y.-C."/>
            <person name="Martin N."/>
            <person name="Korlach J."/>
            <person name="Wiedmann M."/>
        </authorList>
    </citation>
    <scope>NUCLEOTIDE SEQUENCE [LARGE SCALE GENOMIC DNA]</scope>
    <source>
        <strain evidence="3 4">DSM 1735</strain>
    </source>
</reference>
<dbReference type="Gene3D" id="3.40.50.1820">
    <property type="entry name" value="alpha/beta hydrolase"/>
    <property type="match status" value="1"/>
</dbReference>
<proteinExistence type="predicted"/>
<dbReference type="KEGG" id="pdu:PDUR_01550"/>
<evidence type="ECO:0000313" key="4">
    <source>
        <dbReference type="Proteomes" id="UP000029409"/>
    </source>
</evidence>
<dbReference type="PANTHER" id="PTHR43798:SF31">
    <property type="entry name" value="AB HYDROLASE SUPERFAMILY PROTEIN YCLE"/>
    <property type="match status" value="1"/>
</dbReference>
<dbReference type="EMBL" id="CP009288">
    <property type="protein sequence ID" value="AIQ10848.1"/>
    <property type="molecule type" value="Genomic_DNA"/>
</dbReference>
<dbReference type="PRINTS" id="PR00412">
    <property type="entry name" value="EPOXHYDRLASE"/>
</dbReference>
<dbReference type="AlphaFoldDB" id="A0A089HKE1"/>
<dbReference type="PRINTS" id="PR00111">
    <property type="entry name" value="ABHYDROLASE"/>
</dbReference>
<dbReference type="PANTHER" id="PTHR43798">
    <property type="entry name" value="MONOACYLGLYCEROL LIPASE"/>
    <property type="match status" value="1"/>
</dbReference>
<dbReference type="Pfam" id="PF00561">
    <property type="entry name" value="Abhydrolase_1"/>
    <property type="match status" value="1"/>
</dbReference>
<dbReference type="InterPro" id="IPR029058">
    <property type="entry name" value="AB_hydrolase_fold"/>
</dbReference>
<gene>
    <name evidence="3" type="ORF">PDUR_01550</name>
</gene>
<dbReference type="InterPro" id="IPR000639">
    <property type="entry name" value="Epox_hydrolase-like"/>
</dbReference>
<protein>
    <submittedName>
        <fullName evidence="3">Alpha/beta hydrolase</fullName>
    </submittedName>
</protein>
<dbReference type="GO" id="GO:0016787">
    <property type="term" value="F:hydrolase activity"/>
    <property type="evidence" value="ECO:0007669"/>
    <property type="project" value="UniProtKB-KW"/>
</dbReference>